<accession>A0AA88DK17</accession>
<feature type="non-terminal residue" evidence="1">
    <location>
        <position position="1"/>
    </location>
</feature>
<evidence type="ECO:0000313" key="2">
    <source>
        <dbReference type="Proteomes" id="UP001187192"/>
    </source>
</evidence>
<sequence>PISLGVVAGTISGINRVNGLSVN</sequence>
<evidence type="ECO:0000313" key="1">
    <source>
        <dbReference type="EMBL" id="GMN53574.1"/>
    </source>
</evidence>
<dbReference type="AlphaFoldDB" id="A0AA88DK17"/>
<name>A0AA88DK17_FICCA</name>
<dbReference type="EMBL" id="BTGU01000047">
    <property type="protein sequence ID" value="GMN53574.1"/>
    <property type="molecule type" value="Genomic_DNA"/>
</dbReference>
<gene>
    <name evidence="1" type="ORF">TIFTF001_022714</name>
</gene>
<keyword evidence="2" id="KW-1185">Reference proteome</keyword>
<protein>
    <submittedName>
        <fullName evidence="1">Uncharacterized protein</fullName>
    </submittedName>
</protein>
<proteinExistence type="predicted"/>
<organism evidence="1 2">
    <name type="scientific">Ficus carica</name>
    <name type="common">Common fig</name>
    <dbReference type="NCBI Taxonomy" id="3494"/>
    <lineage>
        <taxon>Eukaryota</taxon>
        <taxon>Viridiplantae</taxon>
        <taxon>Streptophyta</taxon>
        <taxon>Embryophyta</taxon>
        <taxon>Tracheophyta</taxon>
        <taxon>Spermatophyta</taxon>
        <taxon>Magnoliopsida</taxon>
        <taxon>eudicotyledons</taxon>
        <taxon>Gunneridae</taxon>
        <taxon>Pentapetalae</taxon>
        <taxon>rosids</taxon>
        <taxon>fabids</taxon>
        <taxon>Rosales</taxon>
        <taxon>Moraceae</taxon>
        <taxon>Ficeae</taxon>
        <taxon>Ficus</taxon>
    </lineage>
</organism>
<dbReference type="Proteomes" id="UP001187192">
    <property type="component" value="Unassembled WGS sequence"/>
</dbReference>
<comment type="caution">
    <text evidence="1">The sequence shown here is derived from an EMBL/GenBank/DDBJ whole genome shotgun (WGS) entry which is preliminary data.</text>
</comment>
<reference evidence="1" key="1">
    <citation type="submission" date="2023-07" db="EMBL/GenBank/DDBJ databases">
        <title>draft genome sequence of fig (Ficus carica).</title>
        <authorList>
            <person name="Takahashi T."/>
            <person name="Nishimura K."/>
        </authorList>
    </citation>
    <scope>NUCLEOTIDE SEQUENCE</scope>
</reference>